<dbReference type="KEGG" id="lrs:PX52LOC_04673"/>
<name>A0A5C1AGB8_9BACT</name>
<organism evidence="1 2">
    <name type="scientific">Limnoglobus roseus</name>
    <dbReference type="NCBI Taxonomy" id="2598579"/>
    <lineage>
        <taxon>Bacteria</taxon>
        <taxon>Pseudomonadati</taxon>
        <taxon>Planctomycetota</taxon>
        <taxon>Planctomycetia</taxon>
        <taxon>Gemmatales</taxon>
        <taxon>Gemmataceae</taxon>
        <taxon>Limnoglobus</taxon>
    </lineage>
</organism>
<dbReference type="Gene3D" id="2.40.70.10">
    <property type="entry name" value="Acid Proteases"/>
    <property type="match status" value="1"/>
</dbReference>
<dbReference type="RefSeq" id="WP_149112253.1">
    <property type="nucleotide sequence ID" value="NZ_CP042425.1"/>
</dbReference>
<reference evidence="2" key="1">
    <citation type="submission" date="2019-08" db="EMBL/GenBank/DDBJ databases">
        <title>Limnoglobus roseus gen. nov., sp. nov., a novel freshwater planctomycete with a giant genome from the family Gemmataceae.</title>
        <authorList>
            <person name="Kulichevskaya I.S."/>
            <person name="Naumoff D.G."/>
            <person name="Miroshnikov K."/>
            <person name="Ivanova A."/>
            <person name="Philippov D.A."/>
            <person name="Hakobyan A."/>
            <person name="Rijpstra I.C."/>
            <person name="Sinninghe Damste J.S."/>
            <person name="Liesack W."/>
            <person name="Dedysh S.N."/>
        </authorList>
    </citation>
    <scope>NUCLEOTIDE SEQUENCE [LARGE SCALE GENOMIC DNA]</scope>
    <source>
        <strain evidence="2">PX52</strain>
    </source>
</reference>
<dbReference type="InterPro" id="IPR034122">
    <property type="entry name" value="Retropepsin-like_bacterial"/>
</dbReference>
<protein>
    <submittedName>
        <fullName evidence="1">TIGR03067 domain-containing protein</fullName>
    </submittedName>
</protein>
<dbReference type="SUPFAM" id="SSF50630">
    <property type="entry name" value="Acid proteases"/>
    <property type="match status" value="1"/>
</dbReference>
<dbReference type="EMBL" id="CP042425">
    <property type="protein sequence ID" value="QEL17675.1"/>
    <property type="molecule type" value="Genomic_DNA"/>
</dbReference>
<dbReference type="OrthoDB" id="5975497at2"/>
<sequence>MHRSGKLIATGVLLIVFISDPVTGRQKPPLTDQPPRAAPDPLSQLMKEQGYVAVPLVQEEAGGAFVVECQSGTEKWRMLLDTGAESSCLDAGLAKRLGLKGQGEAKVVGAAGVQVGAQVSLRGMTIGEYDTRAMGNEVGLAAFDFSAMAAVQEQRKIPKIDGLLGHAALRLNSAVIDYDTRTLYLRTPLRGLWPKVEGRWTATRGEEDGRARAIDPESPPRLEFKDRQFRLTDGARSYQLGVHVVPDKGRYVMAFFDPAQELARELAYTRGGLLKMDGDRLTVCVSLDTATAQGLPDDFRTSPKSGRLLLEFKREK</sequence>
<evidence type="ECO:0000313" key="2">
    <source>
        <dbReference type="Proteomes" id="UP000324974"/>
    </source>
</evidence>
<dbReference type="Pfam" id="PF13650">
    <property type="entry name" value="Asp_protease_2"/>
    <property type="match status" value="1"/>
</dbReference>
<keyword evidence="2" id="KW-1185">Reference proteome</keyword>
<evidence type="ECO:0000313" key="1">
    <source>
        <dbReference type="EMBL" id="QEL17675.1"/>
    </source>
</evidence>
<dbReference type="Proteomes" id="UP000324974">
    <property type="component" value="Chromosome"/>
</dbReference>
<dbReference type="CDD" id="cd05483">
    <property type="entry name" value="retropepsin_like_bacteria"/>
    <property type="match status" value="1"/>
</dbReference>
<proteinExistence type="predicted"/>
<dbReference type="AlphaFoldDB" id="A0A5C1AGB8"/>
<dbReference type="InterPro" id="IPR021109">
    <property type="entry name" value="Peptidase_aspartic_dom_sf"/>
</dbReference>
<gene>
    <name evidence="1" type="ORF">PX52LOC_04673</name>
</gene>
<accession>A0A5C1AGB8</accession>